<reference evidence="1" key="1">
    <citation type="journal article" date="2013" name="Nature">
        <title>The genomes of four tapeworm species reveal adaptations to parasitism.</title>
        <authorList>
            <person name="Tsai I.J."/>
            <person name="Zarowiecki M."/>
            <person name="Holroyd N."/>
            <person name="Garciarrubio A."/>
            <person name="Sanchez-Flores A."/>
            <person name="Brooks K.L."/>
            <person name="Tracey A."/>
            <person name="Bobes R.J."/>
            <person name="Fragoso G."/>
            <person name="Sciutto E."/>
            <person name="Aslett M."/>
            <person name="Beasley H."/>
            <person name="Bennett H.M."/>
            <person name="Cai J."/>
            <person name="Camicia F."/>
            <person name="Clark R."/>
            <person name="Cucher M."/>
            <person name="De Silva N."/>
            <person name="Day T.A."/>
            <person name="Deplazes P."/>
            <person name="Estrada K."/>
            <person name="Fernandez C."/>
            <person name="Holland P.W."/>
            <person name="Hou J."/>
            <person name="Hu S."/>
            <person name="Huckvale T."/>
            <person name="Hung S.S."/>
            <person name="Kamenetzky L."/>
            <person name="Keane J.A."/>
            <person name="Kiss F."/>
            <person name="Koziol U."/>
            <person name="Lambert O."/>
            <person name="Liu K."/>
            <person name="Luo X."/>
            <person name="Luo Y."/>
            <person name="Macchiaroli N."/>
            <person name="Nichol S."/>
            <person name="Paps J."/>
            <person name="Parkinson J."/>
            <person name="Pouchkina-Stantcheva N."/>
            <person name="Riddiford N."/>
            <person name="Rosenzvit M."/>
            <person name="Salinas G."/>
            <person name="Wasmuth J.D."/>
            <person name="Zamanian M."/>
            <person name="Zheng Y."/>
            <person name="Cai X."/>
            <person name="Soberon X."/>
            <person name="Olson P.D."/>
            <person name="Laclette J.P."/>
            <person name="Brehm K."/>
            <person name="Berriman M."/>
            <person name="Garciarrubio A."/>
            <person name="Bobes R.J."/>
            <person name="Fragoso G."/>
            <person name="Sanchez-Flores A."/>
            <person name="Estrada K."/>
            <person name="Cevallos M.A."/>
            <person name="Morett E."/>
            <person name="Gonzalez V."/>
            <person name="Portillo T."/>
            <person name="Ochoa-Leyva A."/>
            <person name="Jose M.V."/>
            <person name="Sciutto E."/>
            <person name="Landa A."/>
            <person name="Jimenez L."/>
            <person name="Valdes V."/>
            <person name="Carrero J.C."/>
            <person name="Larralde C."/>
            <person name="Morales-Montor J."/>
            <person name="Limon-Lason J."/>
            <person name="Soberon X."/>
            <person name="Laclette J.P."/>
        </authorList>
    </citation>
    <scope>NUCLEOTIDE SEQUENCE [LARGE SCALE GENOMIC DNA]</scope>
</reference>
<dbReference type="AlphaFoldDB" id="A0A087VWJ1"/>
<proteinExistence type="predicted"/>
<dbReference type="Gene3D" id="3.90.1150.10">
    <property type="entry name" value="Aspartate Aminotransferase, domain 1"/>
    <property type="match status" value="1"/>
</dbReference>
<evidence type="ECO:0000313" key="2">
    <source>
        <dbReference type="Proteomes" id="UP000017246"/>
    </source>
</evidence>
<dbReference type="OrthoDB" id="10263545at2759"/>
<gene>
    <name evidence="1" type="ORF">EmuJ_000025100</name>
</gene>
<dbReference type="EMBL" id="LN902846">
    <property type="protein sequence ID" value="CDI96612.2"/>
    <property type="molecule type" value="Genomic_DNA"/>
</dbReference>
<sequence length="60" mass="6120">MDTPENPISLALSLHALCSGCNDDGDAVDGKVDTDATGLDPDILTQLGANLFTQGCSGVR</sequence>
<name>A0A087VWJ1_ECHMU</name>
<reference evidence="1" key="2">
    <citation type="submission" date="2015-11" db="EMBL/GenBank/DDBJ databases">
        <authorList>
            <person name="Zhang Y."/>
            <person name="Guo Z."/>
        </authorList>
    </citation>
    <scope>NUCLEOTIDE SEQUENCE</scope>
</reference>
<protein>
    <submittedName>
        <fullName evidence="1">O phospho L seryl tRNASec:L selenocysteinyl tRNA</fullName>
    </submittedName>
</protein>
<evidence type="ECO:0000313" key="1">
    <source>
        <dbReference type="EMBL" id="CDI96612.2"/>
    </source>
</evidence>
<dbReference type="Proteomes" id="UP000017246">
    <property type="component" value="Unassembled WGS sequence"/>
</dbReference>
<accession>A0A087VWJ1</accession>
<keyword evidence="2" id="KW-1185">Reference proteome</keyword>
<dbReference type="STRING" id="6211.A0A087VWJ1"/>
<organism evidence="1 2">
    <name type="scientific">Echinococcus multilocularis</name>
    <name type="common">Fox tapeworm</name>
    <dbReference type="NCBI Taxonomy" id="6211"/>
    <lineage>
        <taxon>Eukaryota</taxon>
        <taxon>Metazoa</taxon>
        <taxon>Spiralia</taxon>
        <taxon>Lophotrochozoa</taxon>
        <taxon>Platyhelminthes</taxon>
        <taxon>Cestoda</taxon>
        <taxon>Eucestoda</taxon>
        <taxon>Cyclophyllidea</taxon>
        <taxon>Taeniidae</taxon>
        <taxon>Echinococcus</taxon>
    </lineage>
</organism>
<dbReference type="InterPro" id="IPR015422">
    <property type="entry name" value="PyrdxlP-dep_Trfase_small"/>
</dbReference>